<feature type="transmembrane region" description="Helical" evidence="1">
    <location>
        <begin position="58"/>
        <end position="74"/>
    </location>
</feature>
<evidence type="ECO:0000256" key="1">
    <source>
        <dbReference type="SAM" id="Phobius"/>
    </source>
</evidence>
<feature type="transmembrane region" description="Helical" evidence="1">
    <location>
        <begin position="6"/>
        <end position="24"/>
    </location>
</feature>
<dbReference type="GeneID" id="82201782"/>
<dbReference type="AlphaFoldDB" id="A0A1U7NJ14"/>
<keyword evidence="3" id="KW-1185">Reference proteome</keyword>
<dbReference type="OrthoDB" id="1652936at2"/>
<evidence type="ECO:0000313" key="2">
    <source>
        <dbReference type="EMBL" id="OLU42955.1"/>
    </source>
</evidence>
<gene>
    <name evidence="2" type="ORF">BO222_00780</name>
</gene>
<comment type="caution">
    <text evidence="2">The sequence shown here is derived from an EMBL/GenBank/DDBJ whole genome shotgun (WGS) entry which is preliminary data.</text>
</comment>
<sequence>MQITITLIECMLSVLMLTICYRTCFRLRENNRFLAFPFFVCVFLIWFCVVLLPFWGSVILVLLILGLYVAYVFSGEAVKMILFGLSGSLMYLLFYLACHWYLMNNLEGYMSSSLIHLCALLLSELFQYTGMFIYKMNRDERKVPITYYFPTIPLLLTLVFIHFFAPNPSMPNPKLLGTMVTFILLTLIVFDFVCLSMQSYLIALLHNRNALRLEKIRQEILENRYQVLKEQYQNSFSFLHSLLRNCADLSIDIEQENITDIKDRVNTIAGLSFSEFNDVCISTPILNELLARKKNEIEQENIIVSTVLRSDHFGLLTFDEQRDLFDDLLTFSIHCISRSNLAVRTLVIKSLEDNRDIILYFRFGVPDDPEKMNAFQEIRKKLSRKYSAGVQVSYDTKTHICTLILVMPVSATRFSWDTSSEKSSRHFLP</sequence>
<organism evidence="2 3">
    <name type="scientific">Ileibacterium valens</name>
    <dbReference type="NCBI Taxonomy" id="1862668"/>
    <lineage>
        <taxon>Bacteria</taxon>
        <taxon>Bacillati</taxon>
        <taxon>Bacillota</taxon>
        <taxon>Erysipelotrichia</taxon>
        <taxon>Erysipelotrichales</taxon>
        <taxon>Erysipelotrichaceae</taxon>
        <taxon>Ileibacterium</taxon>
    </lineage>
</organism>
<feature type="transmembrane region" description="Helical" evidence="1">
    <location>
        <begin position="33"/>
        <end position="52"/>
    </location>
</feature>
<evidence type="ECO:0000313" key="3">
    <source>
        <dbReference type="Proteomes" id="UP000186341"/>
    </source>
</evidence>
<keyword evidence="1" id="KW-0472">Membrane</keyword>
<feature type="transmembrane region" description="Helical" evidence="1">
    <location>
        <begin position="81"/>
        <end position="102"/>
    </location>
</feature>
<feature type="transmembrane region" description="Helical" evidence="1">
    <location>
        <begin position="177"/>
        <end position="205"/>
    </location>
</feature>
<feature type="transmembrane region" description="Helical" evidence="1">
    <location>
        <begin position="114"/>
        <end position="134"/>
    </location>
</feature>
<accession>A0A1U7NJ14</accession>
<name>A0A1U7NJ14_9FIRM</name>
<protein>
    <recommendedName>
        <fullName evidence="4">Sensor histidine kinase NatK C-terminal domain-containing protein</fullName>
    </recommendedName>
</protein>
<dbReference type="Proteomes" id="UP000186341">
    <property type="component" value="Unassembled WGS sequence"/>
</dbReference>
<keyword evidence="1" id="KW-0812">Transmembrane</keyword>
<dbReference type="RefSeq" id="WP_075817508.1">
    <property type="nucleotide sequence ID" value="NZ_CAJUTZ010000055.1"/>
</dbReference>
<feature type="transmembrane region" description="Helical" evidence="1">
    <location>
        <begin position="146"/>
        <end position="165"/>
    </location>
</feature>
<proteinExistence type="predicted"/>
<keyword evidence="1" id="KW-1133">Transmembrane helix</keyword>
<evidence type="ECO:0008006" key="4">
    <source>
        <dbReference type="Google" id="ProtNLM"/>
    </source>
</evidence>
<reference evidence="2 3" key="1">
    <citation type="submission" date="2016-11" db="EMBL/GenBank/DDBJ databases">
        <title>Description of two novel members of the family Erysipelotrichaceae: Ileibacterium lipovorans gen. nov., sp. nov. and Dubosiella newyorkensis, gen. nov., sp. nov.</title>
        <authorList>
            <person name="Cox L.M."/>
            <person name="Sohn J."/>
            <person name="Tyrrell K.L."/>
            <person name="Citron D.M."/>
            <person name="Lawson P.A."/>
            <person name="Patel N.B."/>
            <person name="Iizumi T."/>
            <person name="Perez-Perez G.I."/>
            <person name="Goldstein E.J."/>
            <person name="Blaser M.J."/>
        </authorList>
    </citation>
    <scope>NUCLEOTIDE SEQUENCE [LARGE SCALE GENOMIC DNA]</scope>
    <source>
        <strain evidence="2 3">NYU-BL-A3</strain>
    </source>
</reference>
<dbReference type="EMBL" id="MPJW01000030">
    <property type="protein sequence ID" value="OLU42955.1"/>
    <property type="molecule type" value="Genomic_DNA"/>
</dbReference>